<evidence type="ECO:0000313" key="16">
    <source>
        <dbReference type="EMBL" id="ADQ14650.1"/>
    </source>
</evidence>
<comment type="similarity">
    <text evidence="1 13">Belongs to the DapB family.</text>
</comment>
<evidence type="ECO:0000313" key="17">
    <source>
        <dbReference type="Proteomes" id="UP000007434"/>
    </source>
</evidence>
<dbReference type="Pfam" id="PF05173">
    <property type="entry name" value="DapB_C"/>
    <property type="match status" value="1"/>
</dbReference>
<evidence type="ECO:0000256" key="3">
    <source>
        <dbReference type="ARBA" id="ARBA00022605"/>
    </source>
</evidence>
<feature type="domain" description="Dihydrodipicolinate reductase C-terminal" evidence="15">
    <location>
        <begin position="101"/>
        <end position="213"/>
    </location>
</feature>
<evidence type="ECO:0000259" key="14">
    <source>
        <dbReference type="Pfam" id="PF01113"/>
    </source>
</evidence>
<comment type="caution">
    <text evidence="13">Lacks conserved residue(s) required for the propagation of feature annotation.</text>
</comment>
<keyword evidence="2 13" id="KW-0963">Cytoplasm</keyword>
<keyword evidence="7 13" id="KW-0520">NAD</keyword>
<dbReference type="GO" id="GO:0051287">
    <property type="term" value="F:NAD binding"/>
    <property type="evidence" value="ECO:0007669"/>
    <property type="project" value="UniProtKB-UniRule"/>
</dbReference>
<keyword evidence="5 13" id="KW-0220">Diaminopimelate biosynthesis</keyword>
<dbReference type="Proteomes" id="UP000007434">
    <property type="component" value="Chromosome"/>
</dbReference>
<dbReference type="STRING" id="656519.Halsa_1220"/>
<keyword evidence="6 13" id="KW-0560">Oxidoreductase</keyword>
<protein>
    <recommendedName>
        <fullName evidence="10 13">4-hydroxy-tetrahydrodipicolinate reductase</fullName>
        <shortName evidence="13">HTPA reductase</shortName>
        <ecNumber evidence="10 13">1.17.1.8</ecNumber>
    </recommendedName>
</protein>
<dbReference type="PIRSF" id="PIRSF000161">
    <property type="entry name" value="DHPR"/>
    <property type="match status" value="1"/>
</dbReference>
<evidence type="ECO:0000256" key="12">
    <source>
        <dbReference type="ARBA" id="ARBA00049396"/>
    </source>
</evidence>
<reference evidence="16 17" key="1">
    <citation type="submission" date="2010-11" db="EMBL/GenBank/DDBJ databases">
        <title>Complete sequence of Halanaerobium sp. sapolanicus.</title>
        <authorList>
            <consortium name="US DOE Joint Genome Institute"/>
            <person name="Lucas S."/>
            <person name="Copeland A."/>
            <person name="Lapidus A."/>
            <person name="Cheng J.-F."/>
            <person name="Bruce D."/>
            <person name="Goodwin L."/>
            <person name="Pitluck S."/>
            <person name="Davenport K."/>
            <person name="Detter J.C."/>
            <person name="Han C."/>
            <person name="Tapia R."/>
            <person name="Land M."/>
            <person name="Hauser L."/>
            <person name="Jeffries C."/>
            <person name="Kyrpides N."/>
            <person name="Ivanova N."/>
            <person name="Mikhailova N."/>
            <person name="Begemann M.B."/>
            <person name="Mormile M.R."/>
            <person name="Wall J.D."/>
            <person name="Elias D.A."/>
            <person name="Woyke T."/>
        </authorList>
    </citation>
    <scope>NUCLEOTIDE SEQUENCE [LARGE SCALE GENOMIC DNA]</scope>
    <source>
        <strain evidence="17">sapolanicus</strain>
    </source>
</reference>
<comment type="function">
    <text evidence="13">Catalyzes the conversion of 4-hydroxy-tetrahydrodipicolinate (HTPA) to tetrahydrodipicolinate.</text>
</comment>
<dbReference type="GO" id="GO:0009089">
    <property type="term" value="P:lysine biosynthetic process via diaminopimelate"/>
    <property type="evidence" value="ECO:0007669"/>
    <property type="project" value="UniProtKB-UniRule"/>
</dbReference>
<dbReference type="Gene3D" id="3.40.50.720">
    <property type="entry name" value="NAD(P)-binding Rossmann-like Domain"/>
    <property type="match status" value="1"/>
</dbReference>
<keyword evidence="8 13" id="KW-0457">Lysine biosynthesis</keyword>
<feature type="binding site" evidence="13">
    <location>
        <begin position="7"/>
        <end position="12"/>
    </location>
    <ligand>
        <name>NAD(+)</name>
        <dbReference type="ChEBI" id="CHEBI:57540"/>
    </ligand>
</feature>
<dbReference type="UniPathway" id="UPA00034">
    <property type="reaction ID" value="UER00018"/>
</dbReference>
<evidence type="ECO:0000256" key="11">
    <source>
        <dbReference type="ARBA" id="ARBA00049080"/>
    </source>
</evidence>
<evidence type="ECO:0000256" key="6">
    <source>
        <dbReference type="ARBA" id="ARBA00023002"/>
    </source>
</evidence>
<comment type="catalytic activity">
    <reaction evidence="12 13">
        <text>(S)-2,3,4,5-tetrahydrodipicolinate + NAD(+) + H2O = (2S,4S)-4-hydroxy-2,3,4,5-tetrahydrodipicolinate + NADH + H(+)</text>
        <dbReference type="Rhea" id="RHEA:35323"/>
        <dbReference type="ChEBI" id="CHEBI:15377"/>
        <dbReference type="ChEBI" id="CHEBI:15378"/>
        <dbReference type="ChEBI" id="CHEBI:16845"/>
        <dbReference type="ChEBI" id="CHEBI:57540"/>
        <dbReference type="ChEBI" id="CHEBI:57945"/>
        <dbReference type="ChEBI" id="CHEBI:67139"/>
        <dbReference type="EC" id="1.17.1.8"/>
    </reaction>
</comment>
<dbReference type="CDD" id="cd02274">
    <property type="entry name" value="DHDPR_N"/>
    <property type="match status" value="1"/>
</dbReference>
<comment type="catalytic activity">
    <reaction evidence="11 13">
        <text>(S)-2,3,4,5-tetrahydrodipicolinate + NADP(+) + H2O = (2S,4S)-4-hydroxy-2,3,4,5-tetrahydrodipicolinate + NADPH + H(+)</text>
        <dbReference type="Rhea" id="RHEA:35331"/>
        <dbReference type="ChEBI" id="CHEBI:15377"/>
        <dbReference type="ChEBI" id="CHEBI:15378"/>
        <dbReference type="ChEBI" id="CHEBI:16845"/>
        <dbReference type="ChEBI" id="CHEBI:57783"/>
        <dbReference type="ChEBI" id="CHEBI:58349"/>
        <dbReference type="ChEBI" id="CHEBI:67139"/>
        <dbReference type="EC" id="1.17.1.8"/>
    </reaction>
</comment>
<gene>
    <name evidence="13" type="primary">dapB</name>
    <name evidence="16" type="ordered locus">Halsa_1220</name>
</gene>
<dbReference type="KEGG" id="has:Halsa_1220"/>
<dbReference type="HOGENOM" id="CLU_047479_1_1_9"/>
<dbReference type="SUPFAM" id="SSF55347">
    <property type="entry name" value="Glyceraldehyde-3-phosphate dehydrogenase-like, C-terminal domain"/>
    <property type="match status" value="1"/>
</dbReference>
<evidence type="ECO:0000256" key="4">
    <source>
        <dbReference type="ARBA" id="ARBA00022857"/>
    </source>
</evidence>
<dbReference type="Pfam" id="PF01113">
    <property type="entry name" value="DapB_N"/>
    <property type="match status" value="1"/>
</dbReference>
<dbReference type="eggNOG" id="COG0289">
    <property type="taxonomic scope" value="Bacteria"/>
</dbReference>
<evidence type="ECO:0000256" key="13">
    <source>
        <dbReference type="HAMAP-Rule" id="MF_00102"/>
    </source>
</evidence>
<dbReference type="Gene3D" id="3.30.360.10">
    <property type="entry name" value="Dihydrodipicolinate Reductase, domain 2"/>
    <property type="match status" value="1"/>
</dbReference>
<dbReference type="PANTHER" id="PTHR20836">
    <property type="entry name" value="DIHYDRODIPICOLINATE REDUCTASE"/>
    <property type="match status" value="1"/>
</dbReference>
<dbReference type="EMBL" id="CP002304">
    <property type="protein sequence ID" value="ADQ14650.1"/>
    <property type="molecule type" value="Genomic_DNA"/>
</dbReference>
<keyword evidence="4 13" id="KW-0521">NADP</keyword>
<dbReference type="RefSeq" id="WP_013405732.1">
    <property type="nucleotide sequence ID" value="NC_014654.1"/>
</dbReference>
<comment type="caution">
    <text evidence="13">Was originally thought to be a dihydrodipicolinate reductase (DHDPR), catalyzing the conversion of dihydrodipicolinate to tetrahydrodipicolinate. However, it was shown in E.coli that the substrate of the enzymatic reaction is not dihydrodipicolinate (DHDP) but in fact (2S,4S)-4-hydroxy-2,3,4,5-tetrahydrodipicolinic acid (HTPA), the product released by the DapA-catalyzed reaction.</text>
</comment>
<dbReference type="OrthoDB" id="9790352at2"/>
<dbReference type="GO" id="GO:0016726">
    <property type="term" value="F:oxidoreductase activity, acting on CH or CH2 groups, NAD or NADP as acceptor"/>
    <property type="evidence" value="ECO:0007669"/>
    <property type="project" value="UniProtKB-UniRule"/>
</dbReference>
<evidence type="ECO:0000256" key="7">
    <source>
        <dbReference type="ARBA" id="ARBA00023027"/>
    </source>
</evidence>
<dbReference type="PROSITE" id="PS01298">
    <property type="entry name" value="DAPB"/>
    <property type="match status" value="1"/>
</dbReference>
<dbReference type="InterPro" id="IPR022663">
    <property type="entry name" value="DapB_C"/>
</dbReference>
<dbReference type="InterPro" id="IPR000846">
    <property type="entry name" value="DapB_N"/>
</dbReference>
<comment type="pathway">
    <text evidence="9 13">Amino-acid biosynthesis; L-lysine biosynthesis via DAP pathway; (S)-tetrahydrodipicolinate from L-aspartate: step 4/4.</text>
</comment>
<feature type="domain" description="Dihydrodipicolinate reductase N-terminal" evidence="14">
    <location>
        <begin position="1"/>
        <end position="98"/>
    </location>
</feature>
<evidence type="ECO:0000256" key="5">
    <source>
        <dbReference type="ARBA" id="ARBA00022915"/>
    </source>
</evidence>
<feature type="binding site" evidence="13">
    <location>
        <position position="31"/>
    </location>
    <ligand>
        <name>NADP(+)</name>
        <dbReference type="ChEBI" id="CHEBI:58349"/>
    </ligand>
</feature>
<dbReference type="GO" id="GO:0005829">
    <property type="term" value="C:cytosol"/>
    <property type="evidence" value="ECO:0007669"/>
    <property type="project" value="TreeGrafter"/>
</dbReference>
<reference evidence="16 17" key="2">
    <citation type="journal article" date="2011" name="J. Bacteriol.">
        <title>Complete Genome Sequence of the Haloalkaliphilic, Hydrogen Producing Halanaerobium hydrogenoformans.</title>
        <authorList>
            <person name="Brown S.D."/>
            <person name="Begemann M.B."/>
            <person name="Mormile M.R."/>
            <person name="Wall J.D."/>
            <person name="Han C.S."/>
            <person name="Goodwin L.A."/>
            <person name="Pitluck S."/>
            <person name="Land M.L."/>
            <person name="Hauser L.J."/>
            <person name="Elias D.A."/>
        </authorList>
    </citation>
    <scope>NUCLEOTIDE SEQUENCE [LARGE SCALE GENOMIC DNA]</scope>
    <source>
        <strain evidence="17">sapolanicus</strain>
    </source>
</reference>
<evidence type="ECO:0000256" key="9">
    <source>
        <dbReference type="ARBA" id="ARBA00037922"/>
    </source>
</evidence>
<organism evidence="16 17">
    <name type="scientific">Halanaerobium hydrogeniformans</name>
    <name type="common">Halanaerobium sp. (strain sapolanicus)</name>
    <dbReference type="NCBI Taxonomy" id="656519"/>
    <lineage>
        <taxon>Bacteria</taxon>
        <taxon>Bacillati</taxon>
        <taxon>Bacillota</taxon>
        <taxon>Clostridia</taxon>
        <taxon>Halanaerobiales</taxon>
        <taxon>Halanaerobiaceae</taxon>
        <taxon>Halanaerobium</taxon>
    </lineage>
</organism>
<dbReference type="SUPFAM" id="SSF51735">
    <property type="entry name" value="NAD(P)-binding Rossmann-fold domains"/>
    <property type="match status" value="1"/>
</dbReference>
<dbReference type="HAMAP" id="MF_00102">
    <property type="entry name" value="DapB"/>
    <property type="match status" value="1"/>
</dbReference>
<sequence>MKYGIIGYSGRMGQSIEKIFSQAGHELVYQKDENGEKELEKPELIIDFSLKEAFPETVRVIKEKEIPLIIGTTGLDEGDFKQLNQLAEKVAVIQSFNFSIGINILSELVTKIDKYIDQDWDIEISETHHRFKKDKPSGTAIMLSELIDRDIEMHSKRLGSEFGEHEVYFASTGEVLTLKHRAYSREAFTKGVLLSAEKILDLKPGFYSFKDILTN</sequence>
<evidence type="ECO:0000256" key="10">
    <source>
        <dbReference type="ARBA" id="ARBA00038983"/>
    </source>
</evidence>
<dbReference type="GO" id="GO:0019877">
    <property type="term" value="P:diaminopimelate biosynthetic process"/>
    <property type="evidence" value="ECO:0007669"/>
    <property type="project" value="UniProtKB-UniRule"/>
</dbReference>
<keyword evidence="17" id="KW-1185">Reference proteome</keyword>
<dbReference type="InterPro" id="IPR022664">
    <property type="entry name" value="DapB_N_CS"/>
</dbReference>
<comment type="subunit">
    <text evidence="13">Homotetramer.</text>
</comment>
<feature type="active site" description="Proton donor" evidence="13">
    <location>
        <position position="132"/>
    </location>
</feature>
<feature type="binding site" evidence="13">
    <location>
        <position position="129"/>
    </location>
    <ligand>
        <name>(S)-2,3,4,5-tetrahydrodipicolinate</name>
        <dbReference type="ChEBI" id="CHEBI:16845"/>
    </ligand>
</feature>
<evidence type="ECO:0000256" key="1">
    <source>
        <dbReference type="ARBA" id="ARBA00006642"/>
    </source>
</evidence>
<accession>E4RKE1</accession>
<comment type="subcellular location">
    <subcellularLocation>
        <location evidence="13">Cytoplasm</location>
    </subcellularLocation>
</comment>
<feature type="active site" description="Proton donor/acceptor" evidence="13">
    <location>
        <position position="128"/>
    </location>
</feature>
<dbReference type="EC" id="1.17.1.8" evidence="10 13"/>
<proteinExistence type="inferred from homology"/>
<dbReference type="PANTHER" id="PTHR20836:SF0">
    <property type="entry name" value="4-HYDROXY-TETRAHYDRODIPICOLINATE REDUCTASE 1, CHLOROPLASTIC-RELATED"/>
    <property type="match status" value="1"/>
</dbReference>
<keyword evidence="3 13" id="KW-0028">Amino-acid biosynthesis</keyword>
<feature type="binding site" evidence="13">
    <location>
        <begin position="95"/>
        <end position="98"/>
    </location>
    <ligand>
        <name>NAD(+)</name>
        <dbReference type="ChEBI" id="CHEBI:57540"/>
    </ligand>
</feature>
<evidence type="ECO:0000256" key="8">
    <source>
        <dbReference type="ARBA" id="ARBA00023154"/>
    </source>
</evidence>
<evidence type="ECO:0000256" key="2">
    <source>
        <dbReference type="ARBA" id="ARBA00022490"/>
    </source>
</evidence>
<name>E4RKE1_HALHG</name>
<dbReference type="GO" id="GO:0050661">
    <property type="term" value="F:NADP binding"/>
    <property type="evidence" value="ECO:0007669"/>
    <property type="project" value="UniProtKB-UniRule"/>
</dbReference>
<dbReference type="GO" id="GO:0008839">
    <property type="term" value="F:4-hydroxy-tetrahydrodipicolinate reductase"/>
    <property type="evidence" value="ECO:0007669"/>
    <property type="project" value="UniProtKB-EC"/>
</dbReference>
<dbReference type="InterPro" id="IPR036291">
    <property type="entry name" value="NAD(P)-bd_dom_sf"/>
</dbReference>
<feature type="binding site" evidence="13">
    <location>
        <begin position="138"/>
        <end position="139"/>
    </location>
    <ligand>
        <name>(S)-2,3,4,5-tetrahydrodipicolinate</name>
        <dbReference type="ChEBI" id="CHEBI:16845"/>
    </ligand>
</feature>
<evidence type="ECO:0000259" key="15">
    <source>
        <dbReference type="Pfam" id="PF05173"/>
    </source>
</evidence>
<dbReference type="AlphaFoldDB" id="E4RKE1"/>
<dbReference type="InterPro" id="IPR023940">
    <property type="entry name" value="DHDPR_bac"/>
</dbReference>
<feature type="binding site" evidence="13">
    <location>
        <begin position="71"/>
        <end position="73"/>
    </location>
    <ligand>
        <name>NAD(+)</name>
        <dbReference type="ChEBI" id="CHEBI:57540"/>
    </ligand>
</feature>